<name>B2J7H9_NOSP7</name>
<dbReference type="SUPFAM" id="SSF47384">
    <property type="entry name" value="Homodimeric domain of signal transducing histidine kinase"/>
    <property type="match status" value="2"/>
</dbReference>
<keyword evidence="8 16" id="KW-0418">Kinase</keyword>
<dbReference type="InterPro" id="IPR022789">
    <property type="entry name" value="ParD"/>
</dbReference>
<dbReference type="GO" id="GO:0000155">
    <property type="term" value="F:phosphorelay sensor kinase activity"/>
    <property type="evidence" value="ECO:0007669"/>
    <property type="project" value="InterPro"/>
</dbReference>
<keyword evidence="4 12" id="KW-0597">Phosphoprotein</keyword>
<dbReference type="AlphaFoldDB" id="B2J7H9"/>
<evidence type="ECO:0000256" key="6">
    <source>
        <dbReference type="ARBA" id="ARBA00022679"/>
    </source>
</evidence>
<dbReference type="FunFam" id="3.30.565.10:FF:000037">
    <property type="entry name" value="Hybrid sensor histidine kinase/response regulator"/>
    <property type="match status" value="1"/>
</dbReference>
<dbReference type="GO" id="GO:0005524">
    <property type="term" value="F:ATP binding"/>
    <property type="evidence" value="ECO:0007669"/>
    <property type="project" value="UniProtKB-KW"/>
</dbReference>
<dbReference type="SUPFAM" id="SSF52172">
    <property type="entry name" value="CheY-like"/>
    <property type="match status" value="2"/>
</dbReference>
<feature type="modified residue" description="4-aspartylphosphate" evidence="12">
    <location>
        <position position="1169"/>
    </location>
</feature>
<evidence type="ECO:0000256" key="4">
    <source>
        <dbReference type="ARBA" id="ARBA00022553"/>
    </source>
</evidence>
<dbReference type="eggNOG" id="COG0745">
    <property type="taxonomic scope" value="Bacteria"/>
</dbReference>
<dbReference type="Pfam" id="PF00072">
    <property type="entry name" value="Response_reg"/>
    <property type="match status" value="2"/>
</dbReference>
<evidence type="ECO:0000259" key="15">
    <source>
        <dbReference type="PROSITE" id="PS50110"/>
    </source>
</evidence>
<dbReference type="InterPro" id="IPR004358">
    <property type="entry name" value="Sig_transdc_His_kin-like_C"/>
</dbReference>
<dbReference type="Gene3D" id="3.30.450.40">
    <property type="match status" value="1"/>
</dbReference>
<dbReference type="FunFam" id="3.30.565.10:FF:000010">
    <property type="entry name" value="Sensor histidine kinase RcsC"/>
    <property type="match status" value="1"/>
</dbReference>
<evidence type="ECO:0000256" key="9">
    <source>
        <dbReference type="ARBA" id="ARBA00022840"/>
    </source>
</evidence>
<dbReference type="InterPro" id="IPR036097">
    <property type="entry name" value="HisK_dim/P_sf"/>
</dbReference>
<keyword evidence="17" id="KW-1185">Reference proteome</keyword>
<keyword evidence="9" id="KW-0067">ATP-binding</keyword>
<dbReference type="SUPFAM" id="SSF55874">
    <property type="entry name" value="ATPase domain of HSP90 chaperone/DNA topoisomerase II/histidine kinase"/>
    <property type="match status" value="2"/>
</dbReference>
<dbReference type="HOGENOM" id="CLU_000445_82_0_3"/>
<dbReference type="eggNOG" id="COG3609">
    <property type="taxonomic scope" value="Bacteria"/>
</dbReference>
<dbReference type="SUPFAM" id="SSF47598">
    <property type="entry name" value="Ribbon-helix-helix"/>
    <property type="match status" value="1"/>
</dbReference>
<dbReference type="PROSITE" id="PS50110">
    <property type="entry name" value="RESPONSE_REGULATORY"/>
    <property type="match status" value="2"/>
</dbReference>
<dbReference type="Pfam" id="PF00512">
    <property type="entry name" value="HisKA"/>
    <property type="match status" value="2"/>
</dbReference>
<dbReference type="InterPro" id="IPR035965">
    <property type="entry name" value="PAS-like_dom_sf"/>
</dbReference>
<reference evidence="16 17" key="2">
    <citation type="journal article" date="2013" name="Plant Physiol.">
        <title>A Nostoc punctiforme Sugar Transporter Necessary to Establish a Cyanobacterium-Plant Symbiosis.</title>
        <authorList>
            <person name="Ekman M."/>
            <person name="Picossi S."/>
            <person name="Campbell E.L."/>
            <person name="Meeks J.C."/>
            <person name="Flores E."/>
        </authorList>
    </citation>
    <scope>NUCLEOTIDE SEQUENCE [LARGE SCALE GENOMIC DNA]</scope>
    <source>
        <strain evidence="17">ATCC 29133 / PCC 73102</strain>
    </source>
</reference>
<dbReference type="PANTHER" id="PTHR43547">
    <property type="entry name" value="TWO-COMPONENT HISTIDINE KINASE"/>
    <property type="match status" value="1"/>
</dbReference>
<feature type="domain" description="Response regulatory" evidence="15">
    <location>
        <begin position="723"/>
        <end position="838"/>
    </location>
</feature>
<dbReference type="PANTHER" id="PTHR43547:SF2">
    <property type="entry name" value="HYBRID SIGNAL TRANSDUCTION HISTIDINE KINASE C"/>
    <property type="match status" value="1"/>
</dbReference>
<dbReference type="Gene3D" id="3.30.565.10">
    <property type="entry name" value="Histidine kinase-like ATPase, C-terminal domain"/>
    <property type="match status" value="2"/>
</dbReference>
<feature type="modified residue" description="4-aspartylphosphate" evidence="12">
    <location>
        <position position="771"/>
    </location>
</feature>
<dbReference type="SMART" id="SM00448">
    <property type="entry name" value="REC"/>
    <property type="match status" value="2"/>
</dbReference>
<dbReference type="EnsemblBacteria" id="ACC80914">
    <property type="protein sequence ID" value="ACC80914"/>
    <property type="gene ID" value="Npun_F2346"/>
</dbReference>
<dbReference type="SMART" id="SM00388">
    <property type="entry name" value="HisKA"/>
    <property type="match status" value="2"/>
</dbReference>
<feature type="domain" description="Response regulatory" evidence="15">
    <location>
        <begin position="1120"/>
        <end position="1238"/>
    </location>
</feature>
<evidence type="ECO:0000256" key="13">
    <source>
        <dbReference type="SAM" id="Coils"/>
    </source>
</evidence>
<dbReference type="Gene3D" id="3.40.50.2300">
    <property type="match status" value="2"/>
</dbReference>
<dbReference type="Gene3D" id="3.30.450.20">
    <property type="entry name" value="PAS domain"/>
    <property type="match status" value="1"/>
</dbReference>
<keyword evidence="10" id="KW-0902">Two-component regulatory system</keyword>
<dbReference type="InterPro" id="IPR003661">
    <property type="entry name" value="HisK_dim/P_dom"/>
</dbReference>
<dbReference type="InterPro" id="IPR038296">
    <property type="entry name" value="ParD_sf"/>
</dbReference>
<keyword evidence="7" id="KW-0547">Nucleotide-binding</keyword>
<keyword evidence="16" id="KW-0378">Hydrolase</keyword>
<gene>
    <name evidence="16" type="ordered locus">Npun_F2346</name>
</gene>
<evidence type="ECO:0000256" key="11">
    <source>
        <dbReference type="ARBA" id="ARBA00074306"/>
    </source>
</evidence>
<comment type="similarity">
    <text evidence="2">In the N-terminal section; belongs to the phytochrome family.</text>
</comment>
<dbReference type="GO" id="GO:0016787">
    <property type="term" value="F:hydrolase activity"/>
    <property type="evidence" value="ECO:0007669"/>
    <property type="project" value="UniProtKB-KW"/>
</dbReference>
<dbReference type="GO" id="GO:0006355">
    <property type="term" value="P:regulation of DNA-templated transcription"/>
    <property type="evidence" value="ECO:0007669"/>
    <property type="project" value="InterPro"/>
</dbReference>
<dbReference type="Gene3D" id="6.10.10.120">
    <property type="entry name" value="Antitoxin ParD1-like"/>
    <property type="match status" value="1"/>
</dbReference>
<dbReference type="CDD" id="cd22231">
    <property type="entry name" value="RHH_NikR_HicB-like"/>
    <property type="match status" value="1"/>
</dbReference>
<evidence type="ECO:0000313" key="16">
    <source>
        <dbReference type="EMBL" id="ACC80914.1"/>
    </source>
</evidence>
<evidence type="ECO:0000256" key="7">
    <source>
        <dbReference type="ARBA" id="ARBA00022741"/>
    </source>
</evidence>
<dbReference type="Gene3D" id="1.10.287.130">
    <property type="match status" value="2"/>
</dbReference>
<sequence length="1242" mass="137165">MICGIISLQDYCQFLPQVGESDVDRQRTTLNVSLTPDFNKFITSLVNSGKYKSASEVVRQGLRLLQQQVASSNPKKESNSQESATINSAVNDKRLNMFPGSGEMRERIHNFDWASTSVGSVETWPQSLRATIRTLLGSRYPMILLWGQDLVQIYNDAYTSLIGAKHPLALGRSIQETQSESWDVIGPMIVEVMTTGVPNWVEDQMMVVNRADYNEEAHFSLSYSAVEDDEGAIKGMLCVCSEVTQQVLGERRLRLQRDLAARSGDTRSVETTCKDILSTIAEYPQDVPFALIYLSEPDGKTVRLSGSVRANINESIAPLKVVLEEFTDIWPLAEVMLGNTTLIEGLNRHITIVGGPWNEIVYQAIALPIPSSNVTAPLGVLIAGISPNRRLDESYKSFYELLAGQVSVSLRNAQAYEEERKKAQALAELDRTKTAFFNNVSHEFRTPLTLILGPLEDVLNNQNARLTSEEREQLQLVHRNSLRLLKLVNTLLDFSRIEANRIQAVYEPIDLAVFTTELASVFRSTIERAGLRLIVDCPPLPEAVYVDREMWEKIVLNLLSNAFKFTFIGQISVSLRWYTEYVELEVQDTGIGIPAEELPHLFERFYRVQGLQGRTYEGSGIGLSLVQDLIRLHGGSIRVSSKVNQGSSFIVLLPTGTAHLPTERIASGHDLPNTASVTAAFVEEAWRWLPQEAGEQGSRGAGEENTFFSSAPLPLCPPRTSARILLADDNADMRDYLKHLLQPDYEVEAATNGLAALAAARRQIPDLVLSDIMMPGIDGLQLLRELRSASSTREVPIILLSARAGEESRVEGLEMGADDYLIKPFSARELLARVRTNLELSRLRKDALAQQAERIREQAARVEAEAANRMKDEFLQVLSHEIRTPLNGMLGWVKMLRQGKLDSSATTRALETIERNANAQAKLVDDLLDVSCIIRGQLRLEKRPVSLISVITEAIETLKPQAEAKDITINCMLDRYVSSVSGDASRLQQVAWNLLSNAIKFTPSGGQVEVSLQAVGTDALLQVKDTGNGIKADFLPYIFERFRQADASTTRTYGGLGLGLAIVRHLVEMHGGTVEADSPGLGLGATFGVRLPLMSISYISEGAESISGNDDSQISLNGLRVLVVDDEADGRELVGFILQQHGALVSQAASVAQAWSALESGMPHILISDLGMPEEDGYSFIRRIRALPIEKGGRMPAIALSAYAKEEDRRRALLTGFQMYLSKPFDPDELLIMVASLSGQFP</sequence>
<dbReference type="EC" id="2.7.13.3" evidence="3"/>
<evidence type="ECO:0000256" key="8">
    <source>
        <dbReference type="ARBA" id="ARBA00022777"/>
    </source>
</evidence>
<evidence type="ECO:0000313" key="17">
    <source>
        <dbReference type="Proteomes" id="UP000001191"/>
    </source>
</evidence>
<evidence type="ECO:0000256" key="3">
    <source>
        <dbReference type="ARBA" id="ARBA00012438"/>
    </source>
</evidence>
<dbReference type="CDD" id="cd17580">
    <property type="entry name" value="REC_2_DhkD-like"/>
    <property type="match status" value="1"/>
</dbReference>
<keyword evidence="5" id="KW-1277">Toxin-antitoxin system</keyword>
<evidence type="ECO:0000256" key="5">
    <source>
        <dbReference type="ARBA" id="ARBA00022649"/>
    </source>
</evidence>
<accession>B2J7H9</accession>
<comment type="catalytic activity">
    <reaction evidence="1">
        <text>ATP + protein L-histidine = ADP + protein N-phospho-L-histidine.</text>
        <dbReference type="EC" id="2.7.13.3"/>
    </reaction>
</comment>
<dbReference type="Pfam" id="PF03693">
    <property type="entry name" value="ParD_antitoxin"/>
    <property type="match status" value="1"/>
</dbReference>
<dbReference type="InterPro" id="IPR029016">
    <property type="entry name" value="GAF-like_dom_sf"/>
</dbReference>
<dbReference type="PROSITE" id="PS50109">
    <property type="entry name" value="HIS_KIN"/>
    <property type="match status" value="2"/>
</dbReference>
<dbReference type="Pfam" id="PF02518">
    <property type="entry name" value="HATPase_c"/>
    <property type="match status" value="2"/>
</dbReference>
<proteinExistence type="inferred from homology"/>
<dbReference type="SMART" id="SM00387">
    <property type="entry name" value="HATPase_c"/>
    <property type="match status" value="2"/>
</dbReference>
<dbReference type="InterPro" id="IPR003594">
    <property type="entry name" value="HATPase_dom"/>
</dbReference>
<dbReference type="RefSeq" id="WP_012408909.1">
    <property type="nucleotide sequence ID" value="NC_010628.1"/>
</dbReference>
<dbReference type="NCBIfam" id="TIGR02606">
    <property type="entry name" value="antidote_CC2985"/>
    <property type="match status" value="1"/>
</dbReference>
<dbReference type="CDD" id="cd00082">
    <property type="entry name" value="HisKA"/>
    <property type="match status" value="2"/>
</dbReference>
<dbReference type="InterPro" id="IPR010985">
    <property type="entry name" value="Ribbon_hlx_hlx"/>
</dbReference>
<keyword evidence="13" id="KW-0175">Coiled coil</keyword>
<keyword evidence="6" id="KW-0808">Transferase</keyword>
<dbReference type="eggNOG" id="COG2205">
    <property type="taxonomic scope" value="Bacteria"/>
</dbReference>
<dbReference type="KEGG" id="npu:Npun_F2346"/>
<feature type="domain" description="Histidine kinase" evidence="14">
    <location>
        <begin position="439"/>
        <end position="657"/>
    </location>
</feature>
<evidence type="ECO:0000259" key="14">
    <source>
        <dbReference type="PROSITE" id="PS50109"/>
    </source>
</evidence>
<dbReference type="Proteomes" id="UP000001191">
    <property type="component" value="Chromosome"/>
</dbReference>
<evidence type="ECO:0000256" key="12">
    <source>
        <dbReference type="PROSITE-ProRule" id="PRU00169"/>
    </source>
</evidence>
<evidence type="ECO:0000256" key="1">
    <source>
        <dbReference type="ARBA" id="ARBA00000085"/>
    </source>
</evidence>
<organism evidence="16 17">
    <name type="scientific">Nostoc punctiforme (strain ATCC 29133 / PCC 73102)</name>
    <dbReference type="NCBI Taxonomy" id="63737"/>
    <lineage>
        <taxon>Bacteria</taxon>
        <taxon>Bacillati</taxon>
        <taxon>Cyanobacteriota</taxon>
        <taxon>Cyanophyceae</taxon>
        <taxon>Nostocales</taxon>
        <taxon>Nostocaceae</taxon>
        <taxon>Nostoc</taxon>
    </lineage>
</organism>
<dbReference type="SUPFAM" id="SSF55785">
    <property type="entry name" value="PYP-like sensor domain (PAS domain)"/>
    <property type="match status" value="1"/>
</dbReference>
<evidence type="ECO:0000256" key="10">
    <source>
        <dbReference type="ARBA" id="ARBA00023012"/>
    </source>
</evidence>
<dbReference type="InterPro" id="IPR005467">
    <property type="entry name" value="His_kinase_dom"/>
</dbReference>
<dbReference type="EMBL" id="CP001037">
    <property type="protein sequence ID" value="ACC80914.1"/>
    <property type="molecule type" value="Genomic_DNA"/>
</dbReference>
<feature type="coiled-coil region" evidence="13">
    <location>
        <begin position="838"/>
        <end position="872"/>
    </location>
</feature>
<dbReference type="CDD" id="cd16922">
    <property type="entry name" value="HATPase_EvgS-ArcB-TorS-like"/>
    <property type="match status" value="1"/>
</dbReference>
<dbReference type="OrthoDB" id="9796100at2"/>
<dbReference type="FunFam" id="1.10.287.130:FF:000045">
    <property type="entry name" value="Two-component system sensor histidine kinase/response regulator"/>
    <property type="match status" value="1"/>
</dbReference>
<dbReference type="InterPro" id="IPR011006">
    <property type="entry name" value="CheY-like_superfamily"/>
</dbReference>
<reference evidence="17" key="1">
    <citation type="submission" date="2008-04" db="EMBL/GenBank/DDBJ databases">
        <title>Complete sequence of chromosome of Nostoc punctiforme ATCC 29133.</title>
        <authorList>
            <consortium name="US DOE Joint Genome Institute"/>
            <person name="Copeland A."/>
            <person name="Lucas S."/>
            <person name="Lapidus A."/>
            <person name="Glavina del Rio T."/>
            <person name="Dalin E."/>
            <person name="Tice H."/>
            <person name="Pitluck S."/>
            <person name="Chain P."/>
            <person name="Malfatti S."/>
            <person name="Shin M."/>
            <person name="Vergez L."/>
            <person name="Schmutz J."/>
            <person name="Larimer F."/>
            <person name="Land M."/>
            <person name="Hauser L."/>
            <person name="Kyrpides N."/>
            <person name="Kim E."/>
            <person name="Meeks J.C."/>
            <person name="Elhai J."/>
            <person name="Campbell E.L."/>
            <person name="Thiel T."/>
            <person name="Longmire J."/>
            <person name="Potts M."/>
            <person name="Atlas R."/>
        </authorList>
    </citation>
    <scope>NUCLEOTIDE SEQUENCE [LARGE SCALE GENOMIC DNA]</scope>
    <source>
        <strain evidence="17">ATCC 29133 / PCC 73102</strain>
    </source>
</reference>
<evidence type="ECO:0000256" key="2">
    <source>
        <dbReference type="ARBA" id="ARBA00006402"/>
    </source>
</evidence>
<dbReference type="InterPro" id="IPR001789">
    <property type="entry name" value="Sig_transdc_resp-reg_receiver"/>
</dbReference>
<feature type="domain" description="Histidine kinase" evidence="14">
    <location>
        <begin position="877"/>
        <end position="1095"/>
    </location>
</feature>
<dbReference type="SUPFAM" id="SSF55781">
    <property type="entry name" value="GAF domain-like"/>
    <property type="match status" value="1"/>
</dbReference>
<dbReference type="STRING" id="63737.Npun_F2346"/>
<dbReference type="PhylomeDB" id="B2J7H9"/>
<dbReference type="InterPro" id="IPR036890">
    <property type="entry name" value="HATPase_C_sf"/>
</dbReference>
<dbReference type="PRINTS" id="PR00344">
    <property type="entry name" value="BCTRLSENSOR"/>
</dbReference>
<protein>
    <recommendedName>
        <fullName evidence="11">Circadian input-output histidine kinase CikA</fullName>
        <ecNumber evidence="3">2.7.13.3</ecNumber>
    </recommendedName>
</protein>